<dbReference type="InterPro" id="IPR022764">
    <property type="entry name" value="Peptidase_S54_rhomboid_dom"/>
</dbReference>
<keyword evidence="9" id="KW-0378">Hydrolase</keyword>
<keyword evidence="4 7" id="KW-0812">Transmembrane</keyword>
<keyword evidence="3" id="KW-0997">Cell inner membrane</keyword>
<gene>
    <name evidence="9" type="ORF">J5Y06_20280</name>
</gene>
<proteinExistence type="predicted"/>
<dbReference type="SUPFAM" id="SSF144091">
    <property type="entry name" value="Rhomboid-like"/>
    <property type="match status" value="1"/>
</dbReference>
<feature type="domain" description="Peptidase S54 rhomboid" evidence="8">
    <location>
        <begin position="79"/>
        <end position="229"/>
    </location>
</feature>
<feature type="transmembrane region" description="Helical" evidence="7">
    <location>
        <begin position="114"/>
        <end position="132"/>
    </location>
</feature>
<dbReference type="Pfam" id="PF01694">
    <property type="entry name" value="Rhomboid"/>
    <property type="match status" value="1"/>
</dbReference>
<dbReference type="AlphaFoldDB" id="A0A8J7RPV8"/>
<accession>A0A8J7RPV8</accession>
<dbReference type="GO" id="GO:0016020">
    <property type="term" value="C:membrane"/>
    <property type="evidence" value="ECO:0007669"/>
    <property type="project" value="UniProtKB-SubCell"/>
</dbReference>
<keyword evidence="9" id="KW-0645">Protease</keyword>
<organism evidence="9 10">
    <name type="scientific">Tianweitania sediminis</name>
    <dbReference type="NCBI Taxonomy" id="1502156"/>
    <lineage>
        <taxon>Bacteria</taxon>
        <taxon>Pseudomonadati</taxon>
        <taxon>Pseudomonadota</taxon>
        <taxon>Alphaproteobacteria</taxon>
        <taxon>Hyphomicrobiales</taxon>
        <taxon>Phyllobacteriaceae</taxon>
        <taxon>Tianweitania</taxon>
    </lineage>
</organism>
<keyword evidence="2" id="KW-1003">Cell membrane</keyword>
<dbReference type="GO" id="GO:0006508">
    <property type="term" value="P:proteolysis"/>
    <property type="evidence" value="ECO:0007669"/>
    <property type="project" value="UniProtKB-KW"/>
</dbReference>
<reference evidence="9" key="1">
    <citation type="submission" date="2021-03" db="EMBL/GenBank/DDBJ databases">
        <title>Genome sequencing and assembly of Tianweitania sediminis.</title>
        <authorList>
            <person name="Chhetri G."/>
        </authorList>
    </citation>
    <scope>NUCLEOTIDE SEQUENCE</scope>
    <source>
        <strain evidence="9">Z8</strain>
    </source>
</reference>
<dbReference type="RefSeq" id="WP_209337015.1">
    <property type="nucleotide sequence ID" value="NZ_JAGIYY010000010.1"/>
</dbReference>
<dbReference type="PANTHER" id="PTHR43066:SF26">
    <property type="entry name" value="RHOMBOID PROTEASE GLPG"/>
    <property type="match status" value="1"/>
</dbReference>
<evidence type="ECO:0000259" key="8">
    <source>
        <dbReference type="Pfam" id="PF01694"/>
    </source>
</evidence>
<evidence type="ECO:0000256" key="5">
    <source>
        <dbReference type="ARBA" id="ARBA00022989"/>
    </source>
</evidence>
<evidence type="ECO:0000256" key="7">
    <source>
        <dbReference type="SAM" id="Phobius"/>
    </source>
</evidence>
<evidence type="ECO:0000256" key="4">
    <source>
        <dbReference type="ARBA" id="ARBA00022692"/>
    </source>
</evidence>
<evidence type="ECO:0000313" key="9">
    <source>
        <dbReference type="EMBL" id="MBP0440991.1"/>
    </source>
</evidence>
<comment type="caution">
    <text evidence="9">The sequence shown here is derived from an EMBL/GenBank/DDBJ whole genome shotgun (WGS) entry which is preliminary data.</text>
</comment>
<dbReference type="Proteomes" id="UP000666240">
    <property type="component" value="Unassembled WGS sequence"/>
</dbReference>
<evidence type="ECO:0000256" key="1">
    <source>
        <dbReference type="ARBA" id="ARBA00004141"/>
    </source>
</evidence>
<dbReference type="Gene3D" id="1.20.1540.10">
    <property type="entry name" value="Rhomboid-like"/>
    <property type="match status" value="1"/>
</dbReference>
<evidence type="ECO:0000256" key="3">
    <source>
        <dbReference type="ARBA" id="ARBA00022519"/>
    </source>
</evidence>
<comment type="subcellular location">
    <subcellularLocation>
        <location evidence="1">Membrane</location>
        <topology evidence="1">Multi-pass membrane protein</topology>
    </subcellularLocation>
</comment>
<evidence type="ECO:0000313" key="10">
    <source>
        <dbReference type="Proteomes" id="UP000666240"/>
    </source>
</evidence>
<feature type="transmembrane region" description="Helical" evidence="7">
    <location>
        <begin position="87"/>
        <end position="107"/>
    </location>
</feature>
<dbReference type="PANTHER" id="PTHR43066">
    <property type="entry name" value="RHOMBOID-RELATED PROTEIN"/>
    <property type="match status" value="1"/>
</dbReference>
<evidence type="ECO:0000256" key="2">
    <source>
        <dbReference type="ARBA" id="ARBA00022475"/>
    </source>
</evidence>
<sequence length="243" mass="26410">MTQQTENHTEFDDPPPREPVFNLPKVVLAAIALCVGIHILRFYGLSVEQDVALLVRTAFIPVRYSGDYILDIYAFTSPLSYSLLHGGWPHLIINMVWLAAFGTPLANRLGTSRFLLFWVATTLGAVGLHYALHPLDNIPLVGASGSISGMMGAAARFAFRIDRSLGHGRFSGRPLTILESLTSRTVVVFLVVWSAVNYISGMGYLTPGESASVAWEAHIGGFLVGFLFVGAFGETRPRQIGSS</sequence>
<protein>
    <submittedName>
        <fullName evidence="9">Rhomboid family intramembrane serine protease</fullName>
    </submittedName>
</protein>
<evidence type="ECO:0000256" key="6">
    <source>
        <dbReference type="ARBA" id="ARBA00023136"/>
    </source>
</evidence>
<feature type="transmembrane region" description="Helical" evidence="7">
    <location>
        <begin position="26"/>
        <end position="44"/>
    </location>
</feature>
<feature type="transmembrane region" description="Helical" evidence="7">
    <location>
        <begin position="180"/>
        <end position="200"/>
    </location>
</feature>
<dbReference type="GO" id="GO:0004252">
    <property type="term" value="F:serine-type endopeptidase activity"/>
    <property type="evidence" value="ECO:0007669"/>
    <property type="project" value="InterPro"/>
</dbReference>
<name>A0A8J7RPV8_9HYPH</name>
<dbReference type="InterPro" id="IPR035952">
    <property type="entry name" value="Rhomboid-like_sf"/>
</dbReference>
<feature type="transmembrane region" description="Helical" evidence="7">
    <location>
        <begin position="212"/>
        <end position="233"/>
    </location>
</feature>
<keyword evidence="5 7" id="KW-1133">Transmembrane helix</keyword>
<dbReference type="EMBL" id="JAGIYY010000010">
    <property type="protein sequence ID" value="MBP0440991.1"/>
    <property type="molecule type" value="Genomic_DNA"/>
</dbReference>
<keyword evidence="10" id="KW-1185">Reference proteome</keyword>
<keyword evidence="6 7" id="KW-0472">Membrane</keyword>
<feature type="transmembrane region" description="Helical" evidence="7">
    <location>
        <begin position="138"/>
        <end position="159"/>
    </location>
</feature>